<dbReference type="PROSITE" id="PS50800">
    <property type="entry name" value="SAP"/>
    <property type="match status" value="1"/>
</dbReference>
<keyword evidence="1 2" id="KW-0175">Coiled coil</keyword>
<dbReference type="SUPFAM" id="SSF47473">
    <property type="entry name" value="EF-hand"/>
    <property type="match status" value="1"/>
</dbReference>
<feature type="region of interest" description="Disordered" evidence="3">
    <location>
        <begin position="767"/>
        <end position="810"/>
    </location>
</feature>
<feature type="region of interest" description="Disordered" evidence="3">
    <location>
        <begin position="408"/>
        <end position="511"/>
    </location>
</feature>
<feature type="compositionally biased region" description="Basic and acidic residues" evidence="3">
    <location>
        <begin position="638"/>
        <end position="649"/>
    </location>
</feature>
<dbReference type="Pfam" id="PF02037">
    <property type="entry name" value="SAP"/>
    <property type="match status" value="1"/>
</dbReference>
<proteinExistence type="predicted"/>
<evidence type="ECO:0000256" key="1">
    <source>
        <dbReference type="ARBA" id="ARBA00023054"/>
    </source>
</evidence>
<reference evidence="5 6" key="1">
    <citation type="journal article" date="2022" name="Allergy">
        <title>Genome assembly and annotation of Periplaneta americana reveal a comprehensive cockroach allergen profile.</title>
        <authorList>
            <person name="Wang L."/>
            <person name="Xiong Q."/>
            <person name="Saelim N."/>
            <person name="Wang L."/>
            <person name="Nong W."/>
            <person name="Wan A.T."/>
            <person name="Shi M."/>
            <person name="Liu X."/>
            <person name="Cao Q."/>
            <person name="Hui J.H.L."/>
            <person name="Sookrung N."/>
            <person name="Leung T.F."/>
            <person name="Tungtrongchitr A."/>
            <person name="Tsui S.K.W."/>
        </authorList>
    </citation>
    <scope>NUCLEOTIDE SEQUENCE [LARGE SCALE GENOMIC DNA]</scope>
    <source>
        <strain evidence="5">PWHHKU_190912</strain>
    </source>
</reference>
<sequence length="810" mass="93822">KQSNYPPWQPRSSGLACRSFASEVKVVYVACNARVTSDPDRYRFLEIYYRRGESTHKGRVVPARVETVVLFLPDVWSCVPTRLEWDGLHLNYKKQLERKLKADQDGTDGVNADEKAQPTIHNPLYASLFLRDLTFLSLFSSPVYIVDKWEGEECTSEIKKEPTHFSELDPKGMKVNELRQELEARTLSPKGLKSQLIARLTKAIKTEAEKAEEEEVKKGEDPEPMPKQDSEDKDDEKKKKEEEEKKKQDERERIAREKRYALPESPHIVVHPSRTAKSGKFDCTVMSLSLLLDYRPEDTKEHSFEVSLFAELFNEMLMRDFGFRIYRALNDAPERAKEDEKIFITIMSKRGNSTTVTLPRKKACAIQSVLQESIVHMYNELKKEDNEEGIMRTETAIITRIAKLLGDRKKERDKKEDKEKKDRKDDKRDDKKNGRKDDKDDKREDKDKRDESKSKTDDKEKEKEKNEDKEEEEEEEEDDEEDEDSKDSKKEKEKDEKDRKRDKDKDKKKKERVKLYTEDPHLLLAFVYFDQSHCGYIFDKDIEELLYTLGLNLSRAQVRKLVQKVVTRDSLHYRKLTDKPRAKEEDKDAEKLKDSTKDKNKEVDPAAVEALAALAYGNKRLLPVFSAGGSPPSKRARKDTGDPPKDKPSIPEGFVLYKGGLLDVEKLMGQLKRSEKARTDTEQKMLVLKEELNGLKDTAAKSANTVKDLSGELQSYKEKLQITDQDLAEVKMNAETYFITLREIQEKIAPLLNPEDIQVVHMDSRDMKEETLSDVTGKHESQHESRWGDKVDQNGDKKKIETIKTEPSSE</sequence>
<protein>
    <recommendedName>
        <fullName evidence="4">SAP domain-containing protein</fullName>
    </recommendedName>
</protein>
<feature type="compositionally biased region" description="Basic and acidic residues" evidence="3">
    <location>
        <begin position="408"/>
        <end position="468"/>
    </location>
</feature>
<dbReference type="InterPro" id="IPR011992">
    <property type="entry name" value="EF-hand-dom_pair"/>
</dbReference>
<evidence type="ECO:0000259" key="4">
    <source>
        <dbReference type="PROSITE" id="PS50800"/>
    </source>
</evidence>
<feature type="region of interest" description="Disordered" evidence="3">
    <location>
        <begin position="577"/>
        <end position="601"/>
    </location>
</feature>
<dbReference type="Gene3D" id="1.10.720.30">
    <property type="entry name" value="SAP domain"/>
    <property type="match status" value="1"/>
</dbReference>
<feature type="compositionally biased region" description="Acidic residues" evidence="3">
    <location>
        <begin position="469"/>
        <end position="485"/>
    </location>
</feature>
<dbReference type="EMBL" id="JAJSOF020000011">
    <property type="protein sequence ID" value="KAJ4444202.1"/>
    <property type="molecule type" value="Genomic_DNA"/>
</dbReference>
<dbReference type="SUPFAM" id="SSF68906">
    <property type="entry name" value="SAP domain"/>
    <property type="match status" value="1"/>
</dbReference>
<comment type="caution">
    <text evidence="5">The sequence shown here is derived from an EMBL/GenBank/DDBJ whole genome shotgun (WGS) entry which is preliminary data.</text>
</comment>
<feature type="domain" description="SAP" evidence="4">
    <location>
        <begin position="170"/>
        <end position="204"/>
    </location>
</feature>
<dbReference type="InterPro" id="IPR025954">
    <property type="entry name" value="DBC1/CARP1_inactive_NUDIX"/>
</dbReference>
<dbReference type="InterPro" id="IPR045353">
    <property type="entry name" value="LAIKA"/>
</dbReference>
<keyword evidence="6" id="KW-1185">Reference proteome</keyword>
<accession>A0ABQ8TE54</accession>
<feature type="region of interest" description="Disordered" evidence="3">
    <location>
        <begin position="208"/>
        <end position="260"/>
    </location>
</feature>
<dbReference type="SMART" id="SM01122">
    <property type="entry name" value="DBC1"/>
    <property type="match status" value="1"/>
</dbReference>
<dbReference type="PANTHER" id="PTHR14304:SF11">
    <property type="entry name" value="SAP DOMAIN-CONTAINING PROTEIN"/>
    <property type="match status" value="1"/>
</dbReference>
<evidence type="ECO:0000313" key="5">
    <source>
        <dbReference type="EMBL" id="KAJ4444202.1"/>
    </source>
</evidence>
<feature type="region of interest" description="Disordered" evidence="3">
    <location>
        <begin position="625"/>
        <end position="651"/>
    </location>
</feature>
<dbReference type="Pfam" id="PF14443">
    <property type="entry name" value="DBC1"/>
    <property type="match status" value="1"/>
</dbReference>
<feature type="compositionally biased region" description="Basic and acidic residues" evidence="3">
    <location>
        <begin position="767"/>
        <end position="804"/>
    </location>
</feature>
<dbReference type="InterPro" id="IPR025224">
    <property type="entry name" value="CCAR1/CCAR2"/>
</dbReference>
<gene>
    <name evidence="5" type="ORF">ANN_05992</name>
</gene>
<dbReference type="SMART" id="SM00513">
    <property type="entry name" value="SAP"/>
    <property type="match status" value="1"/>
</dbReference>
<organism evidence="5 6">
    <name type="scientific">Periplaneta americana</name>
    <name type="common">American cockroach</name>
    <name type="synonym">Blatta americana</name>
    <dbReference type="NCBI Taxonomy" id="6978"/>
    <lineage>
        <taxon>Eukaryota</taxon>
        <taxon>Metazoa</taxon>
        <taxon>Ecdysozoa</taxon>
        <taxon>Arthropoda</taxon>
        <taxon>Hexapoda</taxon>
        <taxon>Insecta</taxon>
        <taxon>Pterygota</taxon>
        <taxon>Neoptera</taxon>
        <taxon>Polyneoptera</taxon>
        <taxon>Dictyoptera</taxon>
        <taxon>Blattodea</taxon>
        <taxon>Blattoidea</taxon>
        <taxon>Blattidae</taxon>
        <taxon>Blattinae</taxon>
        <taxon>Periplaneta</taxon>
    </lineage>
</organism>
<feature type="non-terminal residue" evidence="5">
    <location>
        <position position="1"/>
    </location>
</feature>
<dbReference type="InterPro" id="IPR036361">
    <property type="entry name" value="SAP_dom_sf"/>
</dbReference>
<dbReference type="PANTHER" id="PTHR14304">
    <property type="entry name" value="CELL DIVISION CYCLE AND APOPTOSIS REGULATOR PROTEIN"/>
    <property type="match status" value="1"/>
</dbReference>
<dbReference type="InterPro" id="IPR003034">
    <property type="entry name" value="SAP_dom"/>
</dbReference>
<evidence type="ECO:0000256" key="2">
    <source>
        <dbReference type="SAM" id="Coils"/>
    </source>
</evidence>
<evidence type="ECO:0000256" key="3">
    <source>
        <dbReference type="SAM" id="MobiDB-lite"/>
    </source>
</evidence>
<name>A0ABQ8TE54_PERAM</name>
<evidence type="ECO:0000313" key="6">
    <source>
        <dbReference type="Proteomes" id="UP001148838"/>
    </source>
</evidence>
<feature type="coiled-coil region" evidence="2">
    <location>
        <begin position="664"/>
        <end position="733"/>
    </location>
</feature>
<feature type="compositionally biased region" description="Basic and acidic residues" evidence="3">
    <location>
        <begin position="486"/>
        <end position="505"/>
    </location>
</feature>
<dbReference type="Pfam" id="PF19256">
    <property type="entry name" value="LAIKA"/>
    <property type="match status" value="1"/>
</dbReference>
<dbReference type="Proteomes" id="UP001148838">
    <property type="component" value="Unassembled WGS sequence"/>
</dbReference>